<feature type="compositionally biased region" description="Basic and acidic residues" evidence="1">
    <location>
        <begin position="120"/>
        <end position="134"/>
    </location>
</feature>
<accession>A0AAX4HYA6</accession>
<organism evidence="2 3">
    <name type="scientific">Colletotrichum destructivum</name>
    <dbReference type="NCBI Taxonomy" id="34406"/>
    <lineage>
        <taxon>Eukaryota</taxon>
        <taxon>Fungi</taxon>
        <taxon>Dikarya</taxon>
        <taxon>Ascomycota</taxon>
        <taxon>Pezizomycotina</taxon>
        <taxon>Sordariomycetes</taxon>
        <taxon>Hypocreomycetidae</taxon>
        <taxon>Glomerellales</taxon>
        <taxon>Glomerellaceae</taxon>
        <taxon>Colletotrichum</taxon>
        <taxon>Colletotrichum destructivum species complex</taxon>
    </lineage>
</organism>
<evidence type="ECO:0000313" key="2">
    <source>
        <dbReference type="EMBL" id="WQF75699.1"/>
    </source>
</evidence>
<feature type="region of interest" description="Disordered" evidence="1">
    <location>
        <begin position="65"/>
        <end position="96"/>
    </location>
</feature>
<dbReference type="GeneID" id="87937216"/>
<dbReference type="KEGG" id="cdet:87937216"/>
<sequence length="155" mass="16835">MFASTIVGAWGHACRCEDVRRGGGISSSVADGKKKITREPGAVVTHTYTHTHTFTLSRHVIDRRPPRGSITLLTVTSDPRTPSEAKRSRRRGPVCKKTTGACGLGYSRKTLAGRLATTRRIRDEDTTAREREGAKVGVKTSFPPSVVVHTRSPPS</sequence>
<evidence type="ECO:0000313" key="3">
    <source>
        <dbReference type="Proteomes" id="UP001322277"/>
    </source>
</evidence>
<name>A0AAX4HYA6_9PEZI</name>
<feature type="region of interest" description="Disordered" evidence="1">
    <location>
        <begin position="119"/>
        <end position="155"/>
    </location>
</feature>
<protein>
    <recommendedName>
        <fullName evidence="4">Secreted protein</fullName>
    </recommendedName>
</protein>
<dbReference type="AlphaFoldDB" id="A0AAX4HYA6"/>
<dbReference type="EMBL" id="CP137305">
    <property type="protein sequence ID" value="WQF75699.1"/>
    <property type="molecule type" value="Genomic_DNA"/>
</dbReference>
<dbReference type="RefSeq" id="XP_062772923.1">
    <property type="nucleotide sequence ID" value="XM_062916872.1"/>
</dbReference>
<feature type="compositionally biased region" description="Polar residues" evidence="1">
    <location>
        <begin position="71"/>
        <end position="80"/>
    </location>
</feature>
<dbReference type="Proteomes" id="UP001322277">
    <property type="component" value="Chromosome 1"/>
</dbReference>
<evidence type="ECO:0008006" key="4">
    <source>
        <dbReference type="Google" id="ProtNLM"/>
    </source>
</evidence>
<proteinExistence type="predicted"/>
<gene>
    <name evidence="2" type="ORF">CDEST_00713</name>
</gene>
<reference evidence="3" key="1">
    <citation type="journal article" date="2023" name="bioRxiv">
        <title>Complete genome of the Medicago anthracnose fungus, Colletotrichum destructivum, reveals a mini-chromosome-like region within a core chromosome.</title>
        <authorList>
            <person name="Lapalu N."/>
            <person name="Simon A."/>
            <person name="Lu A."/>
            <person name="Plaumann P.-L."/>
            <person name="Amselem J."/>
            <person name="Pigne S."/>
            <person name="Auger A."/>
            <person name="Koch C."/>
            <person name="Dallery J.-F."/>
            <person name="O'Connell R.J."/>
        </authorList>
    </citation>
    <scope>NUCLEOTIDE SEQUENCE [LARGE SCALE GENOMIC DNA]</scope>
    <source>
        <strain evidence="3">CBS 520.97</strain>
    </source>
</reference>
<keyword evidence="3" id="KW-1185">Reference proteome</keyword>
<evidence type="ECO:0000256" key="1">
    <source>
        <dbReference type="SAM" id="MobiDB-lite"/>
    </source>
</evidence>